<feature type="chain" id="PRO_5047046422" description="Surface layer protein A domain-containing protein" evidence="1">
    <location>
        <begin position="29"/>
        <end position="120"/>
    </location>
</feature>
<protein>
    <recommendedName>
        <fullName evidence="4">Surface layer protein A domain-containing protein</fullName>
    </recommendedName>
</protein>
<dbReference type="Proteomes" id="UP000321691">
    <property type="component" value="Unassembled WGS sequence"/>
</dbReference>
<evidence type="ECO:0008006" key="4">
    <source>
        <dbReference type="Google" id="ProtNLM"/>
    </source>
</evidence>
<evidence type="ECO:0000313" key="3">
    <source>
        <dbReference type="Proteomes" id="UP000321691"/>
    </source>
</evidence>
<reference evidence="2 3" key="1">
    <citation type="submission" date="2019-07" db="EMBL/GenBank/DDBJ databases">
        <title>Whole genome shotgun sequence of Lactobacillus spicheri NBRC 107155.</title>
        <authorList>
            <person name="Hosoyama A."/>
            <person name="Uohara A."/>
            <person name="Ohji S."/>
            <person name="Ichikawa N."/>
        </authorList>
    </citation>
    <scope>NUCLEOTIDE SEQUENCE [LARGE SCALE GENOMIC DNA]</scope>
    <source>
        <strain evidence="2 3">NBRC 107155</strain>
    </source>
</reference>
<comment type="caution">
    <text evidence="2">The sequence shown here is derived from an EMBL/GenBank/DDBJ whole genome shotgun (WGS) entry which is preliminary data.</text>
</comment>
<proteinExistence type="predicted"/>
<accession>A0ABQ0WV31</accession>
<evidence type="ECO:0000256" key="1">
    <source>
        <dbReference type="SAM" id="SignalP"/>
    </source>
</evidence>
<dbReference type="RefSeq" id="WP_056965452.1">
    <property type="nucleotide sequence ID" value="NZ_BJZI01000103.1"/>
</dbReference>
<name>A0ABQ0WV31_9LACO</name>
<gene>
    <name evidence="2" type="ORF">LSP04_24980</name>
</gene>
<keyword evidence="1" id="KW-0732">Signal</keyword>
<evidence type="ECO:0000313" key="2">
    <source>
        <dbReference type="EMBL" id="GEO68079.1"/>
    </source>
</evidence>
<dbReference type="EMBL" id="BJZI01000103">
    <property type="protein sequence ID" value="GEO68079.1"/>
    <property type="molecule type" value="Genomic_DNA"/>
</dbReference>
<feature type="signal peptide" evidence="1">
    <location>
        <begin position="1"/>
        <end position="28"/>
    </location>
</feature>
<keyword evidence="3" id="KW-1185">Reference proteome</keyword>
<organism evidence="2 3">
    <name type="scientific">Levilactobacillus spicheri</name>
    <dbReference type="NCBI Taxonomy" id="216463"/>
    <lineage>
        <taxon>Bacteria</taxon>
        <taxon>Bacillati</taxon>
        <taxon>Bacillota</taxon>
        <taxon>Bacilli</taxon>
        <taxon>Lactobacillales</taxon>
        <taxon>Lactobacillaceae</taxon>
        <taxon>Levilactobacillus</taxon>
    </lineage>
</organism>
<sequence length="120" mass="13757">MMKFKGLIVSIVSMMAFGALVPAVVANAEPWQMKYSSGYYKVRVKKTTKVYKIKFGKASYLNNYVGTYKLRKGSIVKTVYYGRNSFKWLLRGSKKFKSNGKYAYTADFKKNSFKVISHSN</sequence>